<dbReference type="Pfam" id="PF13627">
    <property type="entry name" value="LptM_cons"/>
    <property type="match status" value="1"/>
</dbReference>
<keyword evidence="5" id="KW-0998">Cell outer membrane</keyword>
<evidence type="ECO:0000256" key="2">
    <source>
        <dbReference type="ARBA" id="ARBA00022729"/>
    </source>
</evidence>
<dbReference type="RefSeq" id="WP_205103675.1">
    <property type="nucleotide sequence ID" value="NZ_JACJJC010000014.1"/>
</dbReference>
<dbReference type="Proteomes" id="UP000715095">
    <property type="component" value="Unassembled WGS sequence"/>
</dbReference>
<keyword evidence="6 7" id="KW-0449">Lipoprotein</keyword>
<sequence>MIKKTVFLGAIAAILSLTLAGCGLKGDLYMPGDEPDAVQRGF</sequence>
<proteinExistence type="predicted"/>
<keyword evidence="2" id="KW-0732">Signal</keyword>
<organism evidence="7 8">
    <name type="scientific">Sutterella massiliensis</name>
    <dbReference type="NCBI Taxonomy" id="1816689"/>
    <lineage>
        <taxon>Bacteria</taxon>
        <taxon>Pseudomonadati</taxon>
        <taxon>Pseudomonadota</taxon>
        <taxon>Betaproteobacteria</taxon>
        <taxon>Burkholderiales</taxon>
        <taxon>Sutterellaceae</taxon>
        <taxon>Sutterella</taxon>
    </lineage>
</organism>
<keyword evidence="3" id="KW-0472">Membrane</keyword>
<reference evidence="7 8" key="1">
    <citation type="journal article" date="2021" name="Sci. Rep.">
        <title>The distribution of antibiotic resistance genes in chicken gut microbiota commensals.</title>
        <authorList>
            <person name="Juricova H."/>
            <person name="Matiasovicova J."/>
            <person name="Kubasova T."/>
            <person name="Cejkova D."/>
            <person name="Rychlik I."/>
        </authorList>
    </citation>
    <scope>NUCLEOTIDE SEQUENCE [LARGE SCALE GENOMIC DNA]</scope>
    <source>
        <strain evidence="7 8">An829</strain>
    </source>
</reference>
<accession>A0ABS2DTG9</accession>
<evidence type="ECO:0000256" key="3">
    <source>
        <dbReference type="ARBA" id="ARBA00023136"/>
    </source>
</evidence>
<comment type="subcellular location">
    <subcellularLocation>
        <location evidence="1">Cell outer membrane</location>
        <topology evidence="1">Lipid-anchor</topology>
    </subcellularLocation>
</comment>
<protein>
    <submittedName>
        <fullName evidence="7">Lipoprotein</fullName>
    </submittedName>
</protein>
<evidence type="ECO:0000256" key="6">
    <source>
        <dbReference type="ARBA" id="ARBA00023288"/>
    </source>
</evidence>
<evidence type="ECO:0000256" key="4">
    <source>
        <dbReference type="ARBA" id="ARBA00023139"/>
    </source>
</evidence>
<dbReference type="InterPro" id="IPR032831">
    <property type="entry name" value="LptM_cons"/>
</dbReference>
<keyword evidence="8" id="KW-1185">Reference proteome</keyword>
<gene>
    <name evidence="7" type="ORF">H6A60_08925</name>
</gene>
<evidence type="ECO:0000256" key="5">
    <source>
        <dbReference type="ARBA" id="ARBA00023237"/>
    </source>
</evidence>
<comment type="caution">
    <text evidence="7">The sequence shown here is derived from an EMBL/GenBank/DDBJ whole genome shotgun (WGS) entry which is preliminary data.</text>
</comment>
<dbReference type="PROSITE" id="PS51257">
    <property type="entry name" value="PROKAR_LIPOPROTEIN"/>
    <property type="match status" value="1"/>
</dbReference>
<keyword evidence="4" id="KW-0564">Palmitate</keyword>
<dbReference type="EMBL" id="JACJJC010000014">
    <property type="protein sequence ID" value="MBM6704604.1"/>
    <property type="molecule type" value="Genomic_DNA"/>
</dbReference>
<evidence type="ECO:0000256" key="1">
    <source>
        <dbReference type="ARBA" id="ARBA00004459"/>
    </source>
</evidence>
<evidence type="ECO:0000313" key="7">
    <source>
        <dbReference type="EMBL" id="MBM6704604.1"/>
    </source>
</evidence>
<evidence type="ECO:0000313" key="8">
    <source>
        <dbReference type="Proteomes" id="UP000715095"/>
    </source>
</evidence>
<name>A0ABS2DTG9_9BURK</name>
<dbReference type="NCBIfam" id="NF047847">
    <property type="entry name" value="SS_mature_LptM"/>
    <property type="match status" value="1"/>
</dbReference>